<organism evidence="1 2">
    <name type="scientific">Auriscalpium vulgare</name>
    <dbReference type="NCBI Taxonomy" id="40419"/>
    <lineage>
        <taxon>Eukaryota</taxon>
        <taxon>Fungi</taxon>
        <taxon>Dikarya</taxon>
        <taxon>Basidiomycota</taxon>
        <taxon>Agaricomycotina</taxon>
        <taxon>Agaricomycetes</taxon>
        <taxon>Russulales</taxon>
        <taxon>Auriscalpiaceae</taxon>
        <taxon>Auriscalpium</taxon>
    </lineage>
</organism>
<protein>
    <submittedName>
        <fullName evidence="1">Uncharacterized protein</fullName>
    </submittedName>
</protein>
<evidence type="ECO:0000313" key="2">
    <source>
        <dbReference type="Proteomes" id="UP000814033"/>
    </source>
</evidence>
<gene>
    <name evidence="1" type="ORF">FA95DRAFT_1552100</name>
</gene>
<dbReference type="EMBL" id="MU275839">
    <property type="protein sequence ID" value="KAI0053607.1"/>
    <property type="molecule type" value="Genomic_DNA"/>
</dbReference>
<reference evidence="1" key="1">
    <citation type="submission" date="2021-02" db="EMBL/GenBank/DDBJ databases">
        <authorList>
            <consortium name="DOE Joint Genome Institute"/>
            <person name="Ahrendt S."/>
            <person name="Looney B.P."/>
            <person name="Miyauchi S."/>
            <person name="Morin E."/>
            <person name="Drula E."/>
            <person name="Courty P.E."/>
            <person name="Chicoki N."/>
            <person name="Fauchery L."/>
            <person name="Kohler A."/>
            <person name="Kuo A."/>
            <person name="Labutti K."/>
            <person name="Pangilinan J."/>
            <person name="Lipzen A."/>
            <person name="Riley R."/>
            <person name="Andreopoulos W."/>
            <person name="He G."/>
            <person name="Johnson J."/>
            <person name="Barry K.W."/>
            <person name="Grigoriev I.V."/>
            <person name="Nagy L."/>
            <person name="Hibbett D."/>
            <person name="Henrissat B."/>
            <person name="Matheny P.B."/>
            <person name="Labbe J."/>
            <person name="Martin F."/>
        </authorList>
    </citation>
    <scope>NUCLEOTIDE SEQUENCE</scope>
    <source>
        <strain evidence="1">FP105234-sp</strain>
    </source>
</reference>
<sequence length="754" mass="82057">MSSSLSAAMRPRPPAQKRRASQKASPPPPYRLATPPASSTESLVEQSHEFPHSEPGAQGDLAHDDGSAVEHWPSEVSSILSRADDIIRGRERALSITSELSRNLYHSNVALKNKHDALLARFPSSSGDTPNATPVTSPGPAPSPYLYSSSLPRRSSAAPRGRTPSRRISVSHADLALLSDQNAELLYKLEKLETESTEADRAGKRRLGKLEKEIISLREELDDARARSEELERQSQLLERGSHEAWQKRQEWDERVKALRGKRDDDDDGGQPRDFAPGGGLINTLVAPVVSDISIQPFARSSSPEDVHVHRETPRSPSPSPSHASIASSPAPFENSLVIRLLGKVRELEQANAQIDEQQRDTAAKLRDAQVEAETIRRLYAYLEDDPDVELEIMEGAELSTSPGDLEPWQSSTVRFRSLRRTVNGDVSRLSITGAFEDGIATHMHSTVRAEQGALNGVALPHRSRRTVVGLFDVADGQAGPSNAPRAAIVTSPSGDVFDSQPHDHASRSPSVSSLDIAPISPDVASDISLRSASRLPTLGSELGSEYGDDWPPNGENHHLRTSSLYSVFDASEVSPLPSPSLAPAPFPSIGSVMQPESSLSTFLPALGDRPVDDPDTTPKKSTYSRTSRLSEVVRSRTDSWVDRRFQSNASMPLRRRRPALPVFEDSDVPSGLASRDTVIASNQVPAAASPADAPVSGATQPTLAQTRRQRLAALMLEVWLWMQFAIIILVFIWAMAKRGPRSIVTQAQRKPAA</sequence>
<comment type="caution">
    <text evidence="1">The sequence shown here is derived from an EMBL/GenBank/DDBJ whole genome shotgun (WGS) entry which is preliminary data.</text>
</comment>
<proteinExistence type="predicted"/>
<accession>A0ACB8SBS6</accession>
<dbReference type="Proteomes" id="UP000814033">
    <property type="component" value="Unassembled WGS sequence"/>
</dbReference>
<evidence type="ECO:0000313" key="1">
    <source>
        <dbReference type="EMBL" id="KAI0053607.1"/>
    </source>
</evidence>
<name>A0ACB8SBS6_9AGAM</name>
<reference evidence="1" key="2">
    <citation type="journal article" date="2022" name="New Phytol.">
        <title>Evolutionary transition to the ectomycorrhizal habit in the genomes of a hyperdiverse lineage of mushroom-forming fungi.</title>
        <authorList>
            <person name="Looney B."/>
            <person name="Miyauchi S."/>
            <person name="Morin E."/>
            <person name="Drula E."/>
            <person name="Courty P.E."/>
            <person name="Kohler A."/>
            <person name="Kuo A."/>
            <person name="LaButti K."/>
            <person name="Pangilinan J."/>
            <person name="Lipzen A."/>
            <person name="Riley R."/>
            <person name="Andreopoulos W."/>
            <person name="He G."/>
            <person name="Johnson J."/>
            <person name="Nolan M."/>
            <person name="Tritt A."/>
            <person name="Barry K.W."/>
            <person name="Grigoriev I.V."/>
            <person name="Nagy L.G."/>
            <person name="Hibbett D."/>
            <person name="Henrissat B."/>
            <person name="Matheny P.B."/>
            <person name="Labbe J."/>
            <person name="Martin F.M."/>
        </authorList>
    </citation>
    <scope>NUCLEOTIDE SEQUENCE</scope>
    <source>
        <strain evidence="1">FP105234-sp</strain>
    </source>
</reference>
<keyword evidence="2" id="KW-1185">Reference proteome</keyword>